<comment type="caution">
    <text evidence="2">The sequence shown here is derived from an EMBL/GenBank/DDBJ whole genome shotgun (WGS) entry which is preliminary data.</text>
</comment>
<accession>A0A8S9ZL33</accession>
<dbReference type="AlphaFoldDB" id="A0A8S9ZL33"/>
<gene>
    <name evidence="2" type="ORF">Mgra_00006528</name>
</gene>
<dbReference type="EMBL" id="JABEBT010000064">
    <property type="protein sequence ID" value="KAF7634108.1"/>
    <property type="molecule type" value="Genomic_DNA"/>
</dbReference>
<evidence type="ECO:0000313" key="3">
    <source>
        <dbReference type="Proteomes" id="UP000605970"/>
    </source>
</evidence>
<keyword evidence="1" id="KW-1133">Transmembrane helix</keyword>
<dbReference type="OrthoDB" id="300641at2759"/>
<protein>
    <recommendedName>
        <fullName evidence="4">Growth factor receptor domain-containing protein</fullName>
    </recommendedName>
</protein>
<dbReference type="SMART" id="SM00261">
    <property type="entry name" value="FU"/>
    <property type="match status" value="3"/>
</dbReference>
<dbReference type="PANTHER" id="PTHR45756">
    <property type="entry name" value="PALMITOYLTRANSFERASE"/>
    <property type="match status" value="1"/>
</dbReference>
<reference evidence="2" key="1">
    <citation type="journal article" date="2020" name="Ecol. Evol.">
        <title>Genome structure and content of the rice root-knot nematode (Meloidogyne graminicola).</title>
        <authorList>
            <person name="Phan N.T."/>
            <person name="Danchin E.G.J."/>
            <person name="Klopp C."/>
            <person name="Perfus-Barbeoch L."/>
            <person name="Kozlowski D.K."/>
            <person name="Koutsovoulos G.D."/>
            <person name="Lopez-Roques C."/>
            <person name="Bouchez O."/>
            <person name="Zahm M."/>
            <person name="Besnard G."/>
            <person name="Bellafiore S."/>
        </authorList>
    </citation>
    <scope>NUCLEOTIDE SEQUENCE</scope>
    <source>
        <strain evidence="2">VN-18</strain>
    </source>
</reference>
<keyword evidence="1" id="KW-0472">Membrane</keyword>
<keyword evidence="3" id="KW-1185">Reference proteome</keyword>
<dbReference type="InterPro" id="IPR053215">
    <property type="entry name" value="TKL_Ser/Thr_kinase"/>
</dbReference>
<dbReference type="InterPro" id="IPR009030">
    <property type="entry name" value="Growth_fac_rcpt_cys_sf"/>
</dbReference>
<dbReference type="SUPFAM" id="SSF57184">
    <property type="entry name" value="Growth factor receptor domain"/>
    <property type="match status" value="2"/>
</dbReference>
<dbReference type="Proteomes" id="UP000605970">
    <property type="component" value="Unassembled WGS sequence"/>
</dbReference>
<evidence type="ECO:0008006" key="4">
    <source>
        <dbReference type="Google" id="ProtNLM"/>
    </source>
</evidence>
<dbReference type="Gene3D" id="2.10.220.10">
    <property type="entry name" value="Hormone Receptor, Insulin-like Growth Factor Receptor 1, Chain A, domain 2"/>
    <property type="match status" value="1"/>
</dbReference>
<keyword evidence="1" id="KW-0812">Transmembrane</keyword>
<organism evidence="2 3">
    <name type="scientific">Meloidogyne graminicola</name>
    <dbReference type="NCBI Taxonomy" id="189291"/>
    <lineage>
        <taxon>Eukaryota</taxon>
        <taxon>Metazoa</taxon>
        <taxon>Ecdysozoa</taxon>
        <taxon>Nematoda</taxon>
        <taxon>Chromadorea</taxon>
        <taxon>Rhabditida</taxon>
        <taxon>Tylenchina</taxon>
        <taxon>Tylenchomorpha</taxon>
        <taxon>Tylenchoidea</taxon>
        <taxon>Meloidogynidae</taxon>
        <taxon>Meloidogyninae</taxon>
        <taxon>Meloidogyne</taxon>
    </lineage>
</organism>
<evidence type="ECO:0000256" key="1">
    <source>
        <dbReference type="SAM" id="Phobius"/>
    </source>
</evidence>
<proteinExistence type="predicted"/>
<dbReference type="CDD" id="cd00064">
    <property type="entry name" value="FU"/>
    <property type="match status" value="1"/>
</dbReference>
<dbReference type="InterPro" id="IPR006212">
    <property type="entry name" value="Furin_repeat"/>
</dbReference>
<feature type="transmembrane region" description="Helical" evidence="1">
    <location>
        <begin position="230"/>
        <end position="254"/>
    </location>
</feature>
<name>A0A8S9ZL33_9BILA</name>
<dbReference type="PANTHER" id="PTHR45756:SF1">
    <property type="entry name" value="PROTEIN KINASE DOMAIN CONTAINING PROTEIN"/>
    <property type="match status" value="1"/>
</dbReference>
<sequence length="325" mass="36092">MLNKNLLKKKSNETEEQQTITFGDLHSVGNCHPECVGCSESKSQTACFSCRHFTQSLRNRAGFKCVSHCDTGFYSDGDKCKRCPSECETCSTGELCDTCHGAKLLIDVKHYGHLDHGRCVDSCPPGLSTIQAKCVLKINVCAAGYFESDQVAGVCLDCDRACALCHGPGPLQCDQCAQNYGNSSIGFCRPCCSKTQLQQNDNSCENCLLLKNIPSTSLPYFPTTTTTKTLYLFTSFIFVFILFFVTILFCLLLYKFIYFCCFKNGDGRSDLEYTPLTTIDHHGPYQNSSNQNEAFKLLEENSDSSDTEEEEIKLIEVASTSKENI</sequence>
<evidence type="ECO:0000313" key="2">
    <source>
        <dbReference type="EMBL" id="KAF7634108.1"/>
    </source>
</evidence>